<dbReference type="GO" id="GO:0005886">
    <property type="term" value="C:plasma membrane"/>
    <property type="evidence" value="ECO:0007669"/>
    <property type="project" value="UniProtKB-SubCell"/>
</dbReference>
<evidence type="ECO:0000256" key="6">
    <source>
        <dbReference type="ARBA" id="ARBA00022670"/>
    </source>
</evidence>
<evidence type="ECO:0000256" key="2">
    <source>
        <dbReference type="ARBA" id="ARBA00010136"/>
    </source>
</evidence>
<evidence type="ECO:0000256" key="14">
    <source>
        <dbReference type="ARBA" id="ARBA00023288"/>
    </source>
</evidence>
<feature type="domain" description="Peptidase M1 membrane alanine aminopeptidase" evidence="18">
    <location>
        <begin position="106"/>
        <end position="324"/>
    </location>
</feature>
<evidence type="ECO:0000256" key="17">
    <source>
        <dbReference type="PIRSR" id="PIRSR634016-4"/>
    </source>
</evidence>
<feature type="binding site" evidence="16">
    <location>
        <position position="201"/>
    </location>
    <ligand>
        <name>Zn(2+)</name>
        <dbReference type="ChEBI" id="CHEBI:29105"/>
        <note>catalytic</note>
    </ligand>
</feature>
<keyword evidence="11" id="KW-0482">Metalloprotease</keyword>
<organism evidence="21 22">
    <name type="scientific">Phlebotomus papatasi</name>
    <name type="common">Sandfly</name>
    <dbReference type="NCBI Taxonomy" id="29031"/>
    <lineage>
        <taxon>Eukaryota</taxon>
        <taxon>Metazoa</taxon>
        <taxon>Ecdysozoa</taxon>
        <taxon>Arthropoda</taxon>
        <taxon>Hexapoda</taxon>
        <taxon>Insecta</taxon>
        <taxon>Pterygota</taxon>
        <taxon>Neoptera</taxon>
        <taxon>Endopterygota</taxon>
        <taxon>Diptera</taxon>
        <taxon>Nematocera</taxon>
        <taxon>Psychodoidea</taxon>
        <taxon>Psychodidae</taxon>
        <taxon>Phlebotomus</taxon>
        <taxon>Phlebotomus</taxon>
    </lineage>
</organism>
<dbReference type="GO" id="GO:0006508">
    <property type="term" value="P:proteolysis"/>
    <property type="evidence" value="ECO:0007669"/>
    <property type="project" value="UniProtKB-KW"/>
</dbReference>
<dbReference type="InterPro" id="IPR034016">
    <property type="entry name" value="M1_APN-typ"/>
</dbReference>
<dbReference type="PRINTS" id="PR00756">
    <property type="entry name" value="ALADIPTASE"/>
</dbReference>
<comment type="subcellular location">
    <subcellularLocation>
        <location evidence="1">Cell membrane</location>
        <topology evidence="1">Lipid-anchor</topology>
        <topology evidence="1">GPI-anchor</topology>
    </subcellularLocation>
</comment>
<evidence type="ECO:0000259" key="18">
    <source>
        <dbReference type="Pfam" id="PF01433"/>
    </source>
</evidence>
<dbReference type="VEuPathDB" id="VectorBase:PPAI008597"/>
<dbReference type="InterPro" id="IPR027268">
    <property type="entry name" value="Peptidase_M4/M1_CTD_sf"/>
</dbReference>
<name>A0A1B0DK23_PHLPP</name>
<evidence type="ECO:0000313" key="21">
    <source>
        <dbReference type="EnsemblMetazoa" id="PPAI008597-PA"/>
    </source>
</evidence>
<evidence type="ECO:0000256" key="4">
    <source>
        <dbReference type="ARBA" id="ARBA00022475"/>
    </source>
</evidence>
<dbReference type="InterPro" id="IPR045357">
    <property type="entry name" value="Aminopeptidase_N-like_N"/>
</dbReference>
<evidence type="ECO:0000256" key="3">
    <source>
        <dbReference type="ARBA" id="ARBA00022438"/>
    </source>
</evidence>
<evidence type="ECO:0000256" key="5">
    <source>
        <dbReference type="ARBA" id="ARBA00022622"/>
    </source>
</evidence>
<evidence type="ECO:0000256" key="8">
    <source>
        <dbReference type="ARBA" id="ARBA00022729"/>
    </source>
</evidence>
<dbReference type="SUPFAM" id="SSF55486">
    <property type="entry name" value="Metalloproteases ('zincins'), catalytic domain"/>
    <property type="match status" value="1"/>
</dbReference>
<dbReference type="Gene3D" id="2.60.40.1910">
    <property type="match status" value="1"/>
</dbReference>
<dbReference type="GO" id="GO:0070006">
    <property type="term" value="F:metalloaminopeptidase activity"/>
    <property type="evidence" value="ECO:0007669"/>
    <property type="project" value="TreeGrafter"/>
</dbReference>
<keyword evidence="3" id="KW-0031">Aminopeptidase</keyword>
<dbReference type="FunFam" id="1.10.390.10:FF:000013">
    <property type="entry name" value="Aminopeptidase N"/>
    <property type="match status" value="1"/>
</dbReference>
<evidence type="ECO:0000256" key="15">
    <source>
        <dbReference type="PIRSR" id="PIRSR634016-1"/>
    </source>
</evidence>
<accession>A0A1B0DK23</accession>
<dbReference type="Proteomes" id="UP000092462">
    <property type="component" value="Unassembled WGS sequence"/>
</dbReference>
<dbReference type="GO" id="GO:0042277">
    <property type="term" value="F:peptide binding"/>
    <property type="evidence" value="ECO:0007669"/>
    <property type="project" value="TreeGrafter"/>
</dbReference>
<feature type="binding site" evidence="16">
    <location>
        <position position="182"/>
    </location>
    <ligand>
        <name>Zn(2+)</name>
        <dbReference type="ChEBI" id="CHEBI:29105"/>
        <note>catalytic</note>
    </ligand>
</feature>
<dbReference type="PANTHER" id="PTHR11533">
    <property type="entry name" value="PROTEASE M1 ZINC METALLOPROTEASE"/>
    <property type="match status" value="1"/>
</dbReference>
<keyword evidence="13" id="KW-0325">Glycoprotein</keyword>
<keyword evidence="12" id="KW-0472">Membrane</keyword>
<dbReference type="VEuPathDB" id="VectorBase:PPAPM1_007392"/>
<evidence type="ECO:0000313" key="22">
    <source>
        <dbReference type="Proteomes" id="UP000092462"/>
    </source>
</evidence>
<dbReference type="Pfam" id="PF11838">
    <property type="entry name" value="ERAP1_C"/>
    <property type="match status" value="1"/>
</dbReference>
<keyword evidence="4" id="KW-1003">Cell membrane</keyword>
<comment type="similarity">
    <text evidence="2">Belongs to the peptidase M1 family.</text>
</comment>
<dbReference type="Gene3D" id="1.25.50.20">
    <property type="match status" value="1"/>
</dbReference>
<dbReference type="SUPFAM" id="SSF63737">
    <property type="entry name" value="Leukotriene A4 hydrolase N-terminal domain"/>
    <property type="match status" value="1"/>
</dbReference>
<keyword evidence="6" id="KW-0645">Protease</keyword>
<dbReference type="InterPro" id="IPR001930">
    <property type="entry name" value="Peptidase_M1"/>
</dbReference>
<evidence type="ECO:0000256" key="9">
    <source>
        <dbReference type="ARBA" id="ARBA00022801"/>
    </source>
</evidence>
<dbReference type="Gene3D" id="1.10.390.10">
    <property type="entry name" value="Neutral Protease Domain 2"/>
    <property type="match status" value="1"/>
</dbReference>
<dbReference type="InterPro" id="IPR024571">
    <property type="entry name" value="ERAP1-like_C_dom"/>
</dbReference>
<proteinExistence type="inferred from homology"/>
<keyword evidence="5" id="KW-0336">GPI-anchor</keyword>
<dbReference type="FunFam" id="2.60.40.1910:FF:000008">
    <property type="entry name" value="Aminopeptidase"/>
    <property type="match status" value="1"/>
</dbReference>
<evidence type="ECO:0000256" key="7">
    <source>
        <dbReference type="ARBA" id="ARBA00022723"/>
    </source>
</evidence>
<dbReference type="InterPro" id="IPR014782">
    <property type="entry name" value="Peptidase_M1_dom"/>
</dbReference>
<evidence type="ECO:0000256" key="16">
    <source>
        <dbReference type="PIRSR" id="PIRSR634016-3"/>
    </source>
</evidence>
<keyword evidence="10 16" id="KW-0862">Zinc</keyword>
<protein>
    <recommendedName>
        <fullName evidence="23">Aminopeptidase</fullName>
    </recommendedName>
</protein>
<keyword evidence="8" id="KW-0732">Signal</keyword>
<dbReference type="Gene3D" id="2.60.40.1730">
    <property type="entry name" value="tricorn interacting facor f3 domain"/>
    <property type="match status" value="1"/>
</dbReference>
<dbReference type="GO" id="GO:0005737">
    <property type="term" value="C:cytoplasm"/>
    <property type="evidence" value="ECO:0007669"/>
    <property type="project" value="TreeGrafter"/>
</dbReference>
<dbReference type="EMBL" id="AJVK01035208">
    <property type="status" value="NOT_ANNOTATED_CDS"/>
    <property type="molecule type" value="Genomic_DNA"/>
</dbReference>
<dbReference type="InterPro" id="IPR042097">
    <property type="entry name" value="Aminopeptidase_N-like_N_sf"/>
</dbReference>
<dbReference type="GO" id="GO:0098552">
    <property type="term" value="C:side of membrane"/>
    <property type="evidence" value="ECO:0007669"/>
    <property type="project" value="UniProtKB-KW"/>
</dbReference>
<keyword evidence="14" id="KW-0449">Lipoprotein</keyword>
<feature type="binding site" evidence="16">
    <location>
        <position position="178"/>
    </location>
    <ligand>
        <name>Zn(2+)</name>
        <dbReference type="ChEBI" id="CHEBI:29105"/>
        <note>catalytic</note>
    </ligand>
</feature>
<comment type="cofactor">
    <cofactor evidence="16">
        <name>Zn(2+)</name>
        <dbReference type="ChEBI" id="CHEBI:29105"/>
    </cofactor>
    <text evidence="16">Binds 1 zinc ion per subunit.</text>
</comment>
<dbReference type="CDD" id="cd09601">
    <property type="entry name" value="M1_APN-Q_like"/>
    <property type="match status" value="1"/>
</dbReference>
<dbReference type="Pfam" id="PF17900">
    <property type="entry name" value="Peptidase_M1_N"/>
    <property type="match status" value="1"/>
</dbReference>
<evidence type="ECO:0000256" key="11">
    <source>
        <dbReference type="ARBA" id="ARBA00023049"/>
    </source>
</evidence>
<evidence type="ECO:0000256" key="1">
    <source>
        <dbReference type="ARBA" id="ARBA00004609"/>
    </source>
</evidence>
<keyword evidence="7 16" id="KW-0479">Metal-binding</keyword>
<dbReference type="InterPro" id="IPR050344">
    <property type="entry name" value="Peptidase_M1_aminopeptidases"/>
</dbReference>
<dbReference type="GO" id="GO:0043171">
    <property type="term" value="P:peptide catabolic process"/>
    <property type="evidence" value="ECO:0007669"/>
    <property type="project" value="TreeGrafter"/>
</dbReference>
<evidence type="ECO:0008006" key="23">
    <source>
        <dbReference type="Google" id="ProtNLM"/>
    </source>
</evidence>
<evidence type="ECO:0000259" key="19">
    <source>
        <dbReference type="Pfam" id="PF11838"/>
    </source>
</evidence>
<keyword evidence="9" id="KW-0378">Hydrolase</keyword>
<feature type="domain" description="ERAP1-like C-terminal" evidence="19">
    <location>
        <begin position="406"/>
        <end position="674"/>
    </location>
</feature>
<feature type="active site" description="Proton acceptor" evidence="15">
    <location>
        <position position="179"/>
    </location>
</feature>
<dbReference type="AlphaFoldDB" id="A0A1B0DK23"/>
<dbReference type="Pfam" id="PF01433">
    <property type="entry name" value="Peptidase_M1"/>
    <property type="match status" value="1"/>
</dbReference>
<feature type="site" description="Transition state stabilizer" evidence="17">
    <location>
        <position position="264"/>
    </location>
</feature>
<evidence type="ECO:0000256" key="12">
    <source>
        <dbReference type="ARBA" id="ARBA00023136"/>
    </source>
</evidence>
<evidence type="ECO:0000259" key="20">
    <source>
        <dbReference type="Pfam" id="PF17900"/>
    </source>
</evidence>
<sequence length="677" mass="78754">MSYYWTEDGQKHQAATTFLASIYARMIFPCYDEPHYKATFTVSITHSNKYHALSNMQPFNAPEIVPTPKMSTYLLAFIVSDFSENPNSAENFSIYSQPEHLYMTNYSLTIGQQSLRKLEEYFEAPFQLPKLDLVAFDDFLMGAMENWGLITFLSSRLLYDEATVTTKSLQQMTKTITHELVHQWFGNEVTAEWWSEIWLNEGFATFYEDVITDQLYPEWELMDQFVVHTQQNAMERDASLNARSMADNIETLDDIWGVYTYIPYQKAASVIRMIQNVVSKEAFKDAIKSYIKAMSYSSAVPQNLYDHLENNTYGIRIDRIFSSWVENPGYPLITVTRDYQNRVMEITQRRFIASEDVEVPQNRYYVPINYATAKYPDFSNTEPINVIFPELPTISIALPDEGNDDWVILNKRATYYYRVNYDTENWQLITESLYSEPTTIAVANRAQLLDDAFTLANYGQVPYKIPLDLVKYLRNETDYIPVTVAIKHIRHLEQILRGTDILFRKFLQGIVTNIYNQVTFNEGRGDPHLKKMLRSEVTKFACEMEVEECIEDSIQYLDNVIPNTRPAVFCGYLKKTEESSWPLQLYYFKLSEYTRTERSRRKYSQELGDIIASFSCVNSQSLRSSILQMTLNKDPNINFLPGDYNDIFAAIISSDQYSITEGLEFFAQFYNEIEGAN</sequence>
<dbReference type="GO" id="GO:0008270">
    <property type="term" value="F:zinc ion binding"/>
    <property type="evidence" value="ECO:0007669"/>
    <property type="project" value="InterPro"/>
</dbReference>
<keyword evidence="22" id="KW-1185">Reference proteome</keyword>
<dbReference type="EnsemblMetazoa" id="PPAI008597-RA">
    <property type="protein sequence ID" value="PPAI008597-PA"/>
    <property type="gene ID" value="PPAI008597"/>
</dbReference>
<reference evidence="21" key="1">
    <citation type="submission" date="2022-08" db="UniProtKB">
        <authorList>
            <consortium name="EnsemblMetazoa"/>
        </authorList>
    </citation>
    <scope>IDENTIFICATION</scope>
    <source>
        <strain evidence="21">Israel</strain>
    </source>
</reference>
<evidence type="ECO:0000256" key="13">
    <source>
        <dbReference type="ARBA" id="ARBA00023180"/>
    </source>
</evidence>
<dbReference type="PANTHER" id="PTHR11533:SF290">
    <property type="entry name" value="AMINOPEPTIDASE"/>
    <property type="match status" value="1"/>
</dbReference>
<dbReference type="GO" id="GO:0005615">
    <property type="term" value="C:extracellular space"/>
    <property type="evidence" value="ECO:0007669"/>
    <property type="project" value="TreeGrafter"/>
</dbReference>
<feature type="domain" description="Aminopeptidase N-like N-terminal" evidence="20">
    <location>
        <begin position="4"/>
        <end position="74"/>
    </location>
</feature>
<evidence type="ECO:0000256" key="10">
    <source>
        <dbReference type="ARBA" id="ARBA00022833"/>
    </source>
</evidence>